<name>A0A518D5Y8_9BACT</name>
<evidence type="ECO:0008006" key="3">
    <source>
        <dbReference type="Google" id="ProtNLM"/>
    </source>
</evidence>
<dbReference type="Gene3D" id="3.30.70.2970">
    <property type="entry name" value="Protein of unknown function (DUF541), domain 2"/>
    <property type="match status" value="1"/>
</dbReference>
<dbReference type="Pfam" id="PF04402">
    <property type="entry name" value="SIMPL"/>
    <property type="match status" value="1"/>
</dbReference>
<protein>
    <recommendedName>
        <fullName evidence="3">SIMPL domain-containing protein</fullName>
    </recommendedName>
</protein>
<dbReference type="EMBL" id="CP036291">
    <property type="protein sequence ID" value="QDU86879.1"/>
    <property type="molecule type" value="Genomic_DNA"/>
</dbReference>
<reference evidence="1 2" key="1">
    <citation type="submission" date="2019-02" db="EMBL/GenBank/DDBJ databases">
        <title>Deep-cultivation of Planctomycetes and their phenomic and genomic characterization uncovers novel biology.</title>
        <authorList>
            <person name="Wiegand S."/>
            <person name="Jogler M."/>
            <person name="Boedeker C."/>
            <person name="Pinto D."/>
            <person name="Vollmers J."/>
            <person name="Rivas-Marin E."/>
            <person name="Kohn T."/>
            <person name="Peeters S.H."/>
            <person name="Heuer A."/>
            <person name="Rast P."/>
            <person name="Oberbeckmann S."/>
            <person name="Bunk B."/>
            <person name="Jeske O."/>
            <person name="Meyerdierks A."/>
            <person name="Storesund J.E."/>
            <person name="Kallscheuer N."/>
            <person name="Luecker S."/>
            <person name="Lage O.M."/>
            <person name="Pohl T."/>
            <person name="Merkel B.J."/>
            <person name="Hornburger P."/>
            <person name="Mueller R.-W."/>
            <person name="Bruemmer F."/>
            <person name="Labrenz M."/>
            <person name="Spormann A.M."/>
            <person name="Op den Camp H."/>
            <person name="Overmann J."/>
            <person name="Amann R."/>
            <person name="Jetten M.S.M."/>
            <person name="Mascher T."/>
            <person name="Medema M.H."/>
            <person name="Devos D.P."/>
            <person name="Kaster A.-K."/>
            <person name="Ovreas L."/>
            <person name="Rohde M."/>
            <person name="Galperin M.Y."/>
            <person name="Jogler C."/>
        </authorList>
    </citation>
    <scope>NUCLEOTIDE SEQUENCE [LARGE SCALE GENOMIC DNA]</scope>
    <source>
        <strain evidence="1 2">Pla175</strain>
    </source>
</reference>
<gene>
    <name evidence="1" type="ORF">Pla175_02330</name>
</gene>
<dbReference type="Gene3D" id="3.30.110.170">
    <property type="entry name" value="Protein of unknown function (DUF541), domain 1"/>
    <property type="match status" value="1"/>
</dbReference>
<dbReference type="RefSeq" id="WP_145280499.1">
    <property type="nucleotide sequence ID" value="NZ_CP036291.1"/>
</dbReference>
<dbReference type="Proteomes" id="UP000317429">
    <property type="component" value="Chromosome"/>
</dbReference>
<evidence type="ECO:0000313" key="2">
    <source>
        <dbReference type="Proteomes" id="UP000317429"/>
    </source>
</evidence>
<dbReference type="InterPro" id="IPR007497">
    <property type="entry name" value="SIMPL/DUF541"/>
</dbReference>
<evidence type="ECO:0000313" key="1">
    <source>
        <dbReference type="EMBL" id="QDU86879.1"/>
    </source>
</evidence>
<keyword evidence="2" id="KW-1185">Reference proteome</keyword>
<dbReference type="AlphaFoldDB" id="A0A518D5Y8"/>
<sequence>MNDLHLISVRETSSTVVTAVGAQLTARIAGQSFFTGAEAFKKAAEVASLVSALKEVGLSEDDIRLLSVSSEVESGLLTKSSSATYQILIDCRSTELLGRMLTAVSSQKNSKILSVAWQYAELDQIKRQLILTAVRSAKDAAMAMAASLEVPLLGVHKLSYDVSGLDTNIRVPDESGLAMRVKARSTASLDSLSLTHTATVMATVNAEFVVDGFAKVSVA</sequence>
<dbReference type="KEGG" id="pnd:Pla175_02330"/>
<accession>A0A518D5Y8</accession>
<organism evidence="1 2">
    <name type="scientific">Pirellulimonas nuda</name>
    <dbReference type="NCBI Taxonomy" id="2528009"/>
    <lineage>
        <taxon>Bacteria</taxon>
        <taxon>Pseudomonadati</taxon>
        <taxon>Planctomycetota</taxon>
        <taxon>Planctomycetia</taxon>
        <taxon>Pirellulales</taxon>
        <taxon>Lacipirellulaceae</taxon>
        <taxon>Pirellulimonas</taxon>
    </lineage>
</organism>
<proteinExistence type="predicted"/>